<dbReference type="SUPFAM" id="SSF51569">
    <property type="entry name" value="Aldolase"/>
    <property type="match status" value="1"/>
</dbReference>
<comment type="caution">
    <text evidence="4">The sequence shown here is derived from an EMBL/GenBank/DDBJ whole genome shotgun (WGS) entry which is preliminary data.</text>
</comment>
<keyword evidence="3" id="KW-0028">Amino-acid biosynthesis</keyword>
<keyword evidence="5" id="KW-1185">Reference proteome</keyword>
<dbReference type="PANTHER" id="PTHR21337">
    <property type="entry name" value="PHOSPHO-2-DEHYDRO-3-DEOXYHEPTONATE ALDOLASE 1, 2"/>
    <property type="match status" value="1"/>
</dbReference>
<comment type="catalytic activity">
    <reaction evidence="3">
        <text>D-erythrose 4-phosphate + phosphoenolpyruvate + H2O = 7-phospho-2-dehydro-3-deoxy-D-arabino-heptonate + phosphate</text>
        <dbReference type="Rhea" id="RHEA:14717"/>
        <dbReference type="ChEBI" id="CHEBI:15377"/>
        <dbReference type="ChEBI" id="CHEBI:16897"/>
        <dbReference type="ChEBI" id="CHEBI:43474"/>
        <dbReference type="ChEBI" id="CHEBI:58394"/>
        <dbReference type="ChEBI" id="CHEBI:58702"/>
        <dbReference type="EC" id="2.5.1.54"/>
    </reaction>
</comment>
<dbReference type="Pfam" id="PF01474">
    <property type="entry name" value="DAHP_synth_2"/>
    <property type="match status" value="2"/>
</dbReference>
<proteinExistence type="inferred from homology"/>
<keyword evidence="2 3" id="KW-0808">Transferase</keyword>
<evidence type="ECO:0000256" key="1">
    <source>
        <dbReference type="ARBA" id="ARBA00008911"/>
    </source>
</evidence>
<protein>
    <recommendedName>
        <fullName evidence="3">Phospho-2-dehydro-3-deoxyheptonate aldolase</fullName>
        <ecNumber evidence="3">2.5.1.54</ecNumber>
    </recommendedName>
</protein>
<keyword evidence="3" id="KW-0057">Aromatic amino acid biosynthesis</keyword>
<reference evidence="5" key="1">
    <citation type="journal article" date="2019" name="Int. J. Syst. Evol. Microbiol.">
        <title>The Global Catalogue of Microorganisms (GCM) 10K type strain sequencing project: providing services to taxonomists for standard genome sequencing and annotation.</title>
        <authorList>
            <consortium name="The Broad Institute Genomics Platform"/>
            <consortium name="The Broad Institute Genome Sequencing Center for Infectious Disease"/>
            <person name="Wu L."/>
            <person name="Ma J."/>
        </authorList>
    </citation>
    <scope>NUCLEOTIDE SEQUENCE [LARGE SCALE GENOMIC DNA]</scope>
    <source>
        <strain evidence="5">JCM 18410</strain>
    </source>
</reference>
<dbReference type="Proteomes" id="UP001500124">
    <property type="component" value="Unassembled WGS sequence"/>
</dbReference>
<dbReference type="PANTHER" id="PTHR21337:SF0">
    <property type="entry name" value="PHOSPHO-2-DEHYDRO-3-DEOXYHEPTONATE ALDOLASE"/>
    <property type="match status" value="1"/>
</dbReference>
<dbReference type="Gene3D" id="3.20.20.70">
    <property type="entry name" value="Aldolase class I"/>
    <property type="match status" value="1"/>
</dbReference>
<evidence type="ECO:0000313" key="4">
    <source>
        <dbReference type="EMBL" id="GAA5052845.1"/>
    </source>
</evidence>
<evidence type="ECO:0000256" key="2">
    <source>
        <dbReference type="ARBA" id="ARBA00022679"/>
    </source>
</evidence>
<dbReference type="InterPro" id="IPR013785">
    <property type="entry name" value="Aldolase_TIM"/>
</dbReference>
<name>A0ABP9KAV3_9ACTN</name>
<gene>
    <name evidence="4" type="primary">phzC</name>
    <name evidence="4" type="ORF">GCM10023336_22560</name>
</gene>
<organism evidence="4 5">
    <name type="scientific">Streptomyces similanensis</name>
    <dbReference type="NCBI Taxonomy" id="1274988"/>
    <lineage>
        <taxon>Bacteria</taxon>
        <taxon>Bacillati</taxon>
        <taxon>Actinomycetota</taxon>
        <taxon>Actinomycetes</taxon>
        <taxon>Kitasatosporales</taxon>
        <taxon>Streptomycetaceae</taxon>
        <taxon>Streptomyces</taxon>
    </lineage>
</organism>
<evidence type="ECO:0000313" key="5">
    <source>
        <dbReference type="Proteomes" id="UP001500124"/>
    </source>
</evidence>
<dbReference type="InterPro" id="IPR002480">
    <property type="entry name" value="DAHP_synth_2"/>
</dbReference>
<evidence type="ECO:0000256" key="3">
    <source>
        <dbReference type="RuleBase" id="RU363071"/>
    </source>
</evidence>
<dbReference type="EC" id="2.5.1.54" evidence="3"/>
<dbReference type="EMBL" id="BAABKC010000036">
    <property type="protein sequence ID" value="GAA5052845.1"/>
    <property type="molecule type" value="Genomic_DNA"/>
</dbReference>
<sequence>MTDVRKPALQQPEWDDPSQVRRIREVLAARPPLVRAEDVCALRTLLAQVARGGALVVQAGDCAENPDDCDAAHVSRKSAVLDMLAATLKMAAHKPVIRVGRIAGQFAKPRSRAVERVGGRELPVYRGHMVNGPEPTPEARRHDPLRLLTSYMSAGDVMEHLGWRGSAFAGHQPPLVEPRVWTSHEALVLDYELPMVRELGDDRRWLGSTHWPWIGERTRQLDGAHLDLVADIVNPVAVKVGPTTTVAEITGLCERLDPLRDPGRLTLIARMGADLVRDTLPALVEAVRMAGHPVIWLSDPMHGNTVTGPDGHKTRLLETMAREIRGFLRAVTDAGGTAGGLHLETTPDDVLECVADLSVFEGRAVRRSSLCDPQLNPEQAVALASVWADVDVRRGAGAQAAPVCGAAAQPVPR</sequence>
<accession>A0ABP9KAV3</accession>
<comment type="similarity">
    <text evidence="1 3">Belongs to the class-II DAHP synthase family.</text>
</comment>
<comment type="pathway">
    <text evidence="3">Metabolic intermediate biosynthesis; chorismate biosynthesis; chorismate from D-erythrose 4-phosphate and phosphoenolpyruvate: step 1/7.</text>
</comment>